<evidence type="ECO:0000313" key="3">
    <source>
        <dbReference type="EMBL" id="OSM04353.1"/>
    </source>
</evidence>
<gene>
    <name evidence="3" type="ORF">MAIT1_04247</name>
</gene>
<dbReference type="STRING" id="1434232.MAIT1_04247"/>
<dbReference type="Gene3D" id="3.30.70.1230">
    <property type="entry name" value="Nucleotide cyclase"/>
    <property type="match status" value="1"/>
</dbReference>
<dbReference type="GO" id="GO:0004016">
    <property type="term" value="F:adenylate cyclase activity"/>
    <property type="evidence" value="ECO:0007669"/>
    <property type="project" value="UniProtKB-ARBA"/>
</dbReference>
<dbReference type="Pfam" id="PF00211">
    <property type="entry name" value="Guanylate_cyc"/>
    <property type="match status" value="1"/>
</dbReference>
<dbReference type="GO" id="GO:0035556">
    <property type="term" value="P:intracellular signal transduction"/>
    <property type="evidence" value="ECO:0007669"/>
    <property type="project" value="InterPro"/>
</dbReference>
<dbReference type="PANTHER" id="PTHR43081">
    <property type="entry name" value="ADENYLATE CYCLASE, TERMINAL-DIFFERENTIATION SPECIFIC-RELATED"/>
    <property type="match status" value="1"/>
</dbReference>
<dbReference type="AlphaFoldDB" id="A0A1Y2K5U3"/>
<dbReference type="Proteomes" id="UP000194003">
    <property type="component" value="Unassembled WGS sequence"/>
</dbReference>
<accession>A0A1Y2K5U3</accession>
<feature type="transmembrane region" description="Helical" evidence="1">
    <location>
        <begin position="423"/>
        <end position="443"/>
    </location>
</feature>
<protein>
    <submittedName>
        <fullName evidence="3">Putative adenylate/guanylate cyclase</fullName>
    </submittedName>
</protein>
<reference evidence="3 4" key="1">
    <citation type="journal article" date="2016" name="BMC Genomics">
        <title>Combined genomic and structural analyses of a cultured magnetotactic bacterium reveals its niche adaptation to a dynamic environment.</title>
        <authorList>
            <person name="Araujo A.C."/>
            <person name="Morillo V."/>
            <person name="Cypriano J."/>
            <person name="Teixeira L.C."/>
            <person name="Leao P."/>
            <person name="Lyra S."/>
            <person name="Almeida L.G."/>
            <person name="Bazylinski D.A."/>
            <person name="Vasconcellos A.T."/>
            <person name="Abreu F."/>
            <person name="Lins U."/>
        </authorList>
    </citation>
    <scope>NUCLEOTIDE SEQUENCE [LARGE SCALE GENOMIC DNA]</scope>
    <source>
        <strain evidence="3 4">IT-1</strain>
    </source>
</reference>
<dbReference type="PANTHER" id="PTHR43081:SF20">
    <property type="entry name" value="TWO-COMPONENT RESPONSE REGULATOR"/>
    <property type="match status" value="1"/>
</dbReference>
<feature type="transmembrane region" description="Helical" evidence="1">
    <location>
        <begin position="369"/>
        <end position="390"/>
    </location>
</feature>
<dbReference type="InterPro" id="IPR007890">
    <property type="entry name" value="CHASE2"/>
</dbReference>
<dbReference type="EMBL" id="LVJN01000019">
    <property type="protein sequence ID" value="OSM04353.1"/>
    <property type="molecule type" value="Genomic_DNA"/>
</dbReference>
<dbReference type="PROSITE" id="PS50125">
    <property type="entry name" value="GUANYLATE_CYCLASE_2"/>
    <property type="match status" value="1"/>
</dbReference>
<dbReference type="SMART" id="SM00044">
    <property type="entry name" value="CYCc"/>
    <property type="match status" value="1"/>
</dbReference>
<sequence length="734" mass="80269">MQSNKGGGRRGKSGLWDQLVKYMHLWLSLAVMLGAIYVEAVDPAFRATLRNVSFDMFQRWKPREYQTDLPVRIVDVDEASLAQLGQWPWPRTLVAKLVDQLNERYGAASIVFDFVFAEKDRTSPDIIANTWNAPKALRDQLKTLPNHDEALAQAFGRAPVVAGFTMLDDTTTDTPRSRANIVFQGPPPTDHLRVYPGAVRNLEIFEKSATGVGVFSFSPDHDGVIRHVPVMTKIGKTLFPSLAIEGLRVALGAPYLMVQTMAGDADVAQTGSIEGLIFPNTTFAVPTDGNGEIWLHHTKPTKQRYVSAAKVLDGTADPTKLTGHIVFIGTSAKGLLDLRYGPFGIIPGVEVHAQIAEQVLSGAYLERPAWINGAVVIFLIVMWVVLVVLLRGLNAVASAMVGVVAAGAAWYGAWYAFSQGAVLVDPLFPTLAVLLMFAAYIGPKYLQSEREQKWIQDAFSAYVSPNLVKHLVEHPDLLQIGGEERVCSFVMTDLAGFTTLMEKNDAKEMVDLLNVYLDEMVKIAFAHDGTLDRIVGDAVAIIFSAPVEQEDHAKRAIACALEMDVFGRKFSAEQQALGVNFGKTRIGVNTGVVMVGNFGGETMFDYRALGDPINTAARLESVNKHLGTNMCVAHSTVELCGDDFVGRPVAGLVLKGKSEAIYAYEPMSAETLASERVQRYMAAYQLLKQGDEKGRASINELAELYPDDPVIQLHKKRLSAPEAPCSDVIVMSEK</sequence>
<name>A0A1Y2K5U3_9PROT</name>
<comment type="caution">
    <text evidence="3">The sequence shown here is derived from an EMBL/GenBank/DDBJ whole genome shotgun (WGS) entry which is preliminary data.</text>
</comment>
<keyword evidence="4" id="KW-1185">Reference proteome</keyword>
<evidence type="ECO:0000313" key="4">
    <source>
        <dbReference type="Proteomes" id="UP000194003"/>
    </source>
</evidence>
<proteinExistence type="predicted"/>
<dbReference type="SMART" id="SM01080">
    <property type="entry name" value="CHASE2"/>
    <property type="match status" value="1"/>
</dbReference>
<dbReference type="OrthoDB" id="9789782at2"/>
<evidence type="ECO:0000259" key="2">
    <source>
        <dbReference type="PROSITE" id="PS50125"/>
    </source>
</evidence>
<dbReference type="Pfam" id="PF05226">
    <property type="entry name" value="CHASE2"/>
    <property type="match status" value="1"/>
</dbReference>
<evidence type="ECO:0000256" key="1">
    <source>
        <dbReference type="SAM" id="Phobius"/>
    </source>
</evidence>
<feature type="domain" description="Guanylate cyclase" evidence="2">
    <location>
        <begin position="488"/>
        <end position="620"/>
    </location>
</feature>
<keyword evidence="1" id="KW-1133">Transmembrane helix</keyword>
<dbReference type="InterPro" id="IPR029787">
    <property type="entry name" value="Nucleotide_cyclase"/>
</dbReference>
<dbReference type="SUPFAM" id="SSF55073">
    <property type="entry name" value="Nucleotide cyclase"/>
    <property type="match status" value="1"/>
</dbReference>
<dbReference type="CDD" id="cd07302">
    <property type="entry name" value="CHD"/>
    <property type="match status" value="1"/>
</dbReference>
<dbReference type="InterPro" id="IPR050697">
    <property type="entry name" value="Adenylyl/Guanylyl_Cyclase_3/4"/>
</dbReference>
<dbReference type="RefSeq" id="WP_085442442.1">
    <property type="nucleotide sequence ID" value="NZ_LVJN01000019.1"/>
</dbReference>
<keyword evidence="1" id="KW-0812">Transmembrane</keyword>
<dbReference type="InterPro" id="IPR001054">
    <property type="entry name" value="A/G_cyclase"/>
</dbReference>
<organism evidence="3 4">
    <name type="scientific">Magnetofaba australis IT-1</name>
    <dbReference type="NCBI Taxonomy" id="1434232"/>
    <lineage>
        <taxon>Bacteria</taxon>
        <taxon>Pseudomonadati</taxon>
        <taxon>Pseudomonadota</taxon>
        <taxon>Magnetococcia</taxon>
        <taxon>Magnetococcales</taxon>
        <taxon>Magnetococcaceae</taxon>
        <taxon>Magnetofaba</taxon>
    </lineage>
</organism>
<dbReference type="GO" id="GO:0006171">
    <property type="term" value="P:cAMP biosynthetic process"/>
    <property type="evidence" value="ECO:0007669"/>
    <property type="project" value="TreeGrafter"/>
</dbReference>
<keyword evidence="1" id="KW-0472">Membrane</keyword>
<feature type="transmembrane region" description="Helical" evidence="1">
    <location>
        <begin position="397"/>
        <end position="417"/>
    </location>
</feature>